<reference evidence="7 8" key="1">
    <citation type="submission" date="2024-09" db="EMBL/GenBank/DDBJ databases">
        <authorList>
            <person name="Sun Q."/>
            <person name="Mori K."/>
        </authorList>
    </citation>
    <scope>NUCLEOTIDE SEQUENCE [LARGE SCALE GENOMIC DNA]</scope>
    <source>
        <strain evidence="7 8">NCAIM B.02537</strain>
    </source>
</reference>
<comment type="catalytic activity">
    <reaction evidence="3 4">
        <text>[thioredoxin]-disulfide + L-methionine + H2O = L-methionine (S)-S-oxide + [thioredoxin]-dithiol</text>
        <dbReference type="Rhea" id="RHEA:19993"/>
        <dbReference type="Rhea" id="RHEA-COMP:10698"/>
        <dbReference type="Rhea" id="RHEA-COMP:10700"/>
        <dbReference type="ChEBI" id="CHEBI:15377"/>
        <dbReference type="ChEBI" id="CHEBI:29950"/>
        <dbReference type="ChEBI" id="CHEBI:50058"/>
        <dbReference type="ChEBI" id="CHEBI:57844"/>
        <dbReference type="ChEBI" id="CHEBI:58772"/>
        <dbReference type="EC" id="1.8.4.11"/>
    </reaction>
</comment>
<sequence>MRAAPWIVVGGALALGTALFAARPAPAPIAAVRIAPPAAPAEKGPQVAVFAGGCFWGMEGVFEHVKGVTGVVSGFAGGSRDTATYDQVSTERTGHAEAIRVTYDPARISYSQLLQIYFYAAHDPTQVNGQYPDSGPSYRSALFPQNPQQRALAAAYIAALNKARAFGKPLATRIETGAFYPAERYHQDFMRRNPNHPYIQAWDVERVAKLKAAFPGIYAATY</sequence>
<comment type="catalytic activity">
    <reaction evidence="2 4">
        <text>L-methionyl-[protein] + [thioredoxin]-disulfide + H2O = L-methionyl-(S)-S-oxide-[protein] + [thioredoxin]-dithiol</text>
        <dbReference type="Rhea" id="RHEA:14217"/>
        <dbReference type="Rhea" id="RHEA-COMP:10698"/>
        <dbReference type="Rhea" id="RHEA-COMP:10700"/>
        <dbReference type="Rhea" id="RHEA-COMP:12313"/>
        <dbReference type="Rhea" id="RHEA-COMP:12315"/>
        <dbReference type="ChEBI" id="CHEBI:15377"/>
        <dbReference type="ChEBI" id="CHEBI:16044"/>
        <dbReference type="ChEBI" id="CHEBI:29950"/>
        <dbReference type="ChEBI" id="CHEBI:44120"/>
        <dbReference type="ChEBI" id="CHEBI:50058"/>
        <dbReference type="EC" id="1.8.4.11"/>
    </reaction>
</comment>
<keyword evidence="5" id="KW-0732">Signal</keyword>
<proteinExistence type="inferred from homology"/>
<feature type="chain" id="PRO_5046752047" description="Peptide methionine sulfoxide reductase MsrA" evidence="5">
    <location>
        <begin position="22"/>
        <end position="222"/>
    </location>
</feature>
<keyword evidence="8" id="KW-1185">Reference proteome</keyword>
<comment type="caution">
    <text evidence="7">The sequence shown here is derived from an EMBL/GenBank/DDBJ whole genome shotgun (WGS) entry which is preliminary data.</text>
</comment>
<comment type="similarity">
    <text evidence="4">Belongs to the MsrA Met sulfoxide reductase family.</text>
</comment>
<accession>A0ABV6PKU7</accession>
<dbReference type="Pfam" id="PF01625">
    <property type="entry name" value="PMSR"/>
    <property type="match status" value="1"/>
</dbReference>
<evidence type="ECO:0000256" key="5">
    <source>
        <dbReference type="SAM" id="SignalP"/>
    </source>
</evidence>
<evidence type="ECO:0000313" key="7">
    <source>
        <dbReference type="EMBL" id="MFC0590476.1"/>
    </source>
</evidence>
<evidence type="ECO:0000313" key="8">
    <source>
        <dbReference type="Proteomes" id="UP001589943"/>
    </source>
</evidence>
<dbReference type="InterPro" id="IPR002569">
    <property type="entry name" value="Met_Sox_Rdtase_MsrA_dom"/>
</dbReference>
<dbReference type="GO" id="GO:0008113">
    <property type="term" value="F:peptide-methionine (S)-S-oxide reductase activity"/>
    <property type="evidence" value="ECO:0007669"/>
    <property type="project" value="UniProtKB-EC"/>
</dbReference>
<evidence type="ECO:0000256" key="3">
    <source>
        <dbReference type="ARBA" id="ARBA00048782"/>
    </source>
</evidence>
<dbReference type="SUPFAM" id="SSF55068">
    <property type="entry name" value="Peptide methionine sulfoxide reductase"/>
    <property type="match status" value="1"/>
</dbReference>
<dbReference type="Gene3D" id="3.30.1060.10">
    <property type="entry name" value="Peptide methionine sulphoxide reductase MsrA"/>
    <property type="match status" value="1"/>
</dbReference>
<dbReference type="InterPro" id="IPR036509">
    <property type="entry name" value="Met_Sox_Rdtase_MsrA_sf"/>
</dbReference>
<evidence type="ECO:0000259" key="6">
    <source>
        <dbReference type="Pfam" id="PF01625"/>
    </source>
</evidence>
<gene>
    <name evidence="4 7" type="primary">msrA</name>
    <name evidence="7" type="ORF">ACFFF7_13785</name>
</gene>
<dbReference type="RefSeq" id="WP_379481933.1">
    <property type="nucleotide sequence ID" value="NZ_JBHLTL010000011.1"/>
</dbReference>
<feature type="signal peptide" evidence="5">
    <location>
        <begin position="1"/>
        <end position="21"/>
    </location>
</feature>
<dbReference type="Proteomes" id="UP001589943">
    <property type="component" value="Unassembled WGS sequence"/>
</dbReference>
<dbReference type="EC" id="1.8.4.11" evidence="4"/>
<dbReference type="NCBIfam" id="TIGR00401">
    <property type="entry name" value="msrA"/>
    <property type="match status" value="1"/>
</dbReference>
<dbReference type="PANTHER" id="PTHR43774">
    <property type="entry name" value="PEPTIDE METHIONINE SULFOXIDE REDUCTASE"/>
    <property type="match status" value="1"/>
</dbReference>
<comment type="function">
    <text evidence="4">Has an important function as a repair enzyme for proteins that have been inactivated by oxidation. Catalyzes the reversible oxidation-reduction of methionine sulfoxide in proteins to methionine.</text>
</comment>
<feature type="active site" evidence="4">
    <location>
        <position position="54"/>
    </location>
</feature>
<feature type="domain" description="Peptide methionine sulphoxide reductase MsrA" evidence="6">
    <location>
        <begin position="48"/>
        <end position="199"/>
    </location>
</feature>
<evidence type="ECO:0000256" key="2">
    <source>
        <dbReference type="ARBA" id="ARBA00047806"/>
    </source>
</evidence>
<evidence type="ECO:0000256" key="1">
    <source>
        <dbReference type="ARBA" id="ARBA00023002"/>
    </source>
</evidence>
<evidence type="ECO:0000256" key="4">
    <source>
        <dbReference type="HAMAP-Rule" id="MF_01401"/>
    </source>
</evidence>
<name>A0ABV6PKU7_9SPHN</name>
<organism evidence="7 8">
    <name type="scientific">Novosphingobium aquiterrae</name>
    <dbReference type="NCBI Taxonomy" id="624388"/>
    <lineage>
        <taxon>Bacteria</taxon>
        <taxon>Pseudomonadati</taxon>
        <taxon>Pseudomonadota</taxon>
        <taxon>Alphaproteobacteria</taxon>
        <taxon>Sphingomonadales</taxon>
        <taxon>Sphingomonadaceae</taxon>
        <taxon>Novosphingobium</taxon>
    </lineage>
</organism>
<keyword evidence="1 4" id="KW-0560">Oxidoreductase</keyword>
<dbReference type="PANTHER" id="PTHR43774:SF1">
    <property type="entry name" value="PEPTIDE METHIONINE SULFOXIDE REDUCTASE MSRA 2"/>
    <property type="match status" value="1"/>
</dbReference>
<dbReference type="HAMAP" id="MF_01401">
    <property type="entry name" value="MsrA"/>
    <property type="match status" value="1"/>
</dbReference>
<dbReference type="EMBL" id="JBHLTL010000011">
    <property type="protein sequence ID" value="MFC0590476.1"/>
    <property type="molecule type" value="Genomic_DNA"/>
</dbReference>
<protein>
    <recommendedName>
        <fullName evidence="4">Peptide methionine sulfoxide reductase MsrA</fullName>
        <shortName evidence="4">Protein-methionine-S-oxide reductase</shortName>
        <ecNumber evidence="4">1.8.4.11</ecNumber>
    </recommendedName>
    <alternativeName>
        <fullName evidence="4">Peptide-methionine (S)-S-oxide reductase</fullName>
        <shortName evidence="4">Peptide Met(O) reductase</shortName>
    </alternativeName>
</protein>